<dbReference type="SUPFAM" id="SSF101936">
    <property type="entry name" value="DNA-binding pseudobarrel domain"/>
    <property type="match status" value="1"/>
</dbReference>
<evidence type="ECO:0000259" key="7">
    <source>
        <dbReference type="PROSITE" id="PS50863"/>
    </source>
</evidence>
<dbReference type="GO" id="GO:0005634">
    <property type="term" value="C:nucleus"/>
    <property type="evidence" value="ECO:0007669"/>
    <property type="project" value="UniProtKB-SubCell"/>
</dbReference>
<evidence type="ECO:0000256" key="4">
    <source>
        <dbReference type="ARBA" id="ARBA00023163"/>
    </source>
</evidence>
<evidence type="ECO:0000256" key="5">
    <source>
        <dbReference type="ARBA" id="ARBA00023242"/>
    </source>
</evidence>
<dbReference type="InterPro" id="IPR015300">
    <property type="entry name" value="DNA-bd_pseudobarrel_sf"/>
</dbReference>
<feature type="domain" description="TF-B3" evidence="7">
    <location>
        <begin position="1"/>
        <end position="67"/>
    </location>
</feature>
<feature type="compositionally biased region" description="Basic and acidic residues" evidence="6">
    <location>
        <begin position="75"/>
        <end position="87"/>
    </location>
</feature>
<dbReference type="Gene3D" id="2.40.330.10">
    <property type="entry name" value="DNA-binding pseudobarrel domain"/>
    <property type="match status" value="1"/>
</dbReference>
<keyword evidence="3" id="KW-0238">DNA-binding</keyword>
<evidence type="ECO:0000256" key="1">
    <source>
        <dbReference type="ARBA" id="ARBA00004123"/>
    </source>
</evidence>
<evidence type="ECO:0000313" key="9">
    <source>
        <dbReference type="EMBL" id="CAH9128851.1"/>
    </source>
</evidence>
<evidence type="ECO:0000313" key="10">
    <source>
        <dbReference type="Proteomes" id="UP001152523"/>
    </source>
</evidence>
<dbReference type="PROSITE" id="PS50863">
    <property type="entry name" value="B3"/>
    <property type="match status" value="1"/>
</dbReference>
<dbReference type="Proteomes" id="UP001152523">
    <property type="component" value="Unassembled WGS sequence"/>
</dbReference>
<evidence type="ECO:0000256" key="6">
    <source>
        <dbReference type="SAM" id="MobiDB-lite"/>
    </source>
</evidence>
<comment type="subcellular location">
    <subcellularLocation>
        <location evidence="1">Nucleus</location>
    </subcellularLocation>
</comment>
<gene>
    <name evidence="8" type="ORF">CEPIT_LOCUS16839</name>
    <name evidence="9" type="ORF">CEPIT_LOCUS29393</name>
</gene>
<dbReference type="InterPro" id="IPR003340">
    <property type="entry name" value="B3_DNA-bd"/>
</dbReference>
<organism evidence="9 10">
    <name type="scientific">Cuscuta epithymum</name>
    <dbReference type="NCBI Taxonomy" id="186058"/>
    <lineage>
        <taxon>Eukaryota</taxon>
        <taxon>Viridiplantae</taxon>
        <taxon>Streptophyta</taxon>
        <taxon>Embryophyta</taxon>
        <taxon>Tracheophyta</taxon>
        <taxon>Spermatophyta</taxon>
        <taxon>Magnoliopsida</taxon>
        <taxon>eudicotyledons</taxon>
        <taxon>Gunneridae</taxon>
        <taxon>Pentapetalae</taxon>
        <taxon>asterids</taxon>
        <taxon>lamiids</taxon>
        <taxon>Solanales</taxon>
        <taxon>Convolvulaceae</taxon>
        <taxon>Cuscuteae</taxon>
        <taxon>Cuscuta</taxon>
        <taxon>Cuscuta subgen. Cuscuta</taxon>
    </lineage>
</organism>
<comment type="caution">
    <text evidence="9">The sequence shown here is derived from an EMBL/GenBank/DDBJ whole genome shotgun (WGS) entry which is preliminary data.</text>
</comment>
<evidence type="ECO:0000313" key="8">
    <source>
        <dbReference type="EMBL" id="CAH9104614.1"/>
    </source>
</evidence>
<dbReference type="PANTHER" id="PTHR31920">
    <property type="entry name" value="B3 DOMAIN-CONTAINING"/>
    <property type="match status" value="1"/>
</dbReference>
<accession>A0AAV0F0A8</accession>
<reference evidence="9" key="1">
    <citation type="submission" date="2022-07" db="EMBL/GenBank/DDBJ databases">
        <authorList>
            <person name="Macas J."/>
            <person name="Novak P."/>
            <person name="Neumann P."/>
        </authorList>
    </citation>
    <scope>NUCLEOTIDE SEQUENCE</scope>
</reference>
<sequence length="134" mass="15186">MKEAREVLLITEKGTSLVTIQKLRDGRLWFTNGWHAFVLKHGLVTGDFITFKHMGSSNFKDIVYSETCCEKDFIDEPETKDKAETRKKNASPSVKSEAQEVPSQLPPPPPTQHHFHMNDCSNSREGLDGRMALI</sequence>
<evidence type="ECO:0000256" key="2">
    <source>
        <dbReference type="ARBA" id="ARBA00023015"/>
    </source>
</evidence>
<dbReference type="Pfam" id="PF02362">
    <property type="entry name" value="B3"/>
    <property type="match status" value="1"/>
</dbReference>
<keyword evidence="5" id="KW-0539">Nucleus</keyword>
<dbReference type="PANTHER" id="PTHR31920:SF149">
    <property type="entry name" value="B3 DOMAIN-CONTAINING PROTEIN OS01G0723500-LIKE ISOFORM X1"/>
    <property type="match status" value="1"/>
</dbReference>
<name>A0AAV0F0A8_9ASTE</name>
<dbReference type="EMBL" id="CAMAPF010000128">
    <property type="protein sequence ID" value="CAH9104614.1"/>
    <property type="molecule type" value="Genomic_DNA"/>
</dbReference>
<dbReference type="CDD" id="cd10017">
    <property type="entry name" value="B3_DNA"/>
    <property type="match status" value="1"/>
</dbReference>
<dbReference type="InterPro" id="IPR050655">
    <property type="entry name" value="Plant_B3_domain"/>
</dbReference>
<protein>
    <recommendedName>
        <fullName evidence="7">TF-B3 domain-containing protein</fullName>
    </recommendedName>
</protein>
<dbReference type="GO" id="GO:0003677">
    <property type="term" value="F:DNA binding"/>
    <property type="evidence" value="ECO:0007669"/>
    <property type="project" value="UniProtKB-KW"/>
</dbReference>
<feature type="region of interest" description="Disordered" evidence="6">
    <location>
        <begin position="75"/>
        <end position="125"/>
    </location>
</feature>
<keyword evidence="4" id="KW-0804">Transcription</keyword>
<keyword evidence="10" id="KW-1185">Reference proteome</keyword>
<evidence type="ECO:0000256" key="3">
    <source>
        <dbReference type="ARBA" id="ARBA00023125"/>
    </source>
</evidence>
<dbReference type="EMBL" id="CAMAPF010000954">
    <property type="protein sequence ID" value="CAH9128851.1"/>
    <property type="molecule type" value="Genomic_DNA"/>
</dbReference>
<proteinExistence type="predicted"/>
<keyword evidence="2" id="KW-0805">Transcription regulation</keyword>
<dbReference type="AlphaFoldDB" id="A0AAV0F0A8"/>